<evidence type="ECO:0000256" key="2">
    <source>
        <dbReference type="SAM" id="MobiDB-lite"/>
    </source>
</evidence>
<feature type="region of interest" description="Disordered" evidence="2">
    <location>
        <begin position="1"/>
        <end position="21"/>
    </location>
</feature>
<dbReference type="PATRIC" id="fig|1526658.3.peg.1293"/>
<comment type="similarity">
    <text evidence="1">Belongs to the aldolase class II family.</text>
</comment>
<dbReference type="InterPro" id="IPR001303">
    <property type="entry name" value="Aldolase_II/adducin_N"/>
</dbReference>
<dbReference type="InterPro" id="IPR036409">
    <property type="entry name" value="Aldolase_II/adducin_N_sf"/>
</dbReference>
<dbReference type="Proteomes" id="UP000037822">
    <property type="component" value="Unassembled WGS sequence"/>
</dbReference>
<dbReference type="GO" id="GO:0005856">
    <property type="term" value="C:cytoskeleton"/>
    <property type="evidence" value="ECO:0007669"/>
    <property type="project" value="TreeGrafter"/>
</dbReference>
<name>A0A0N0MDI7_9HYPH</name>
<dbReference type="RefSeq" id="WP_082364965.1">
    <property type="nucleotide sequence ID" value="NZ_LGSZ01000019.1"/>
</dbReference>
<proteinExistence type="inferred from homology"/>
<gene>
    <name evidence="4" type="ORF">AE618_03415</name>
</gene>
<dbReference type="Pfam" id="PF00596">
    <property type="entry name" value="Aldolase_II"/>
    <property type="match status" value="1"/>
</dbReference>
<feature type="domain" description="Class II aldolase/adducin N-terminal" evidence="3">
    <location>
        <begin position="25"/>
        <end position="214"/>
    </location>
</feature>
<dbReference type="PANTHER" id="PTHR10672">
    <property type="entry name" value="ADDUCIN"/>
    <property type="match status" value="1"/>
</dbReference>
<dbReference type="SUPFAM" id="SSF53639">
    <property type="entry name" value="AraD/HMP-PK domain-like"/>
    <property type="match status" value="1"/>
</dbReference>
<dbReference type="SMART" id="SM01007">
    <property type="entry name" value="Aldolase_II"/>
    <property type="match status" value="1"/>
</dbReference>
<keyword evidence="5" id="KW-1185">Reference proteome</keyword>
<accession>A0A0N0MDI7</accession>
<dbReference type="Gene3D" id="3.40.225.10">
    <property type="entry name" value="Class II aldolase/adducin N-terminal domain"/>
    <property type="match status" value="1"/>
</dbReference>
<dbReference type="AlphaFoldDB" id="A0A0N0MDI7"/>
<reference evidence="4 5" key="1">
    <citation type="submission" date="2015-07" db="EMBL/GenBank/DDBJ databases">
        <title>Whole genome sequencing of Bosea vaviloviae isolated from cave pool.</title>
        <authorList>
            <person name="Tan N.E.H."/>
            <person name="Lee Y.P."/>
            <person name="Gan H.M."/>
            <person name="Barton H."/>
            <person name="Savka M.A."/>
        </authorList>
    </citation>
    <scope>NUCLEOTIDE SEQUENCE [LARGE SCALE GENOMIC DNA]</scope>
    <source>
        <strain evidence="4 5">SD260</strain>
    </source>
</reference>
<dbReference type="OrthoDB" id="5291399at2"/>
<dbReference type="EMBL" id="LGSZ01000019">
    <property type="protein sequence ID" value="KPH82538.1"/>
    <property type="molecule type" value="Genomic_DNA"/>
</dbReference>
<dbReference type="NCBIfam" id="NF005068">
    <property type="entry name" value="PRK06486.1"/>
    <property type="match status" value="1"/>
</dbReference>
<organism evidence="4 5">
    <name type="scientific">Bosea vaviloviae</name>
    <dbReference type="NCBI Taxonomy" id="1526658"/>
    <lineage>
        <taxon>Bacteria</taxon>
        <taxon>Pseudomonadati</taxon>
        <taxon>Pseudomonadota</taxon>
        <taxon>Alphaproteobacteria</taxon>
        <taxon>Hyphomicrobiales</taxon>
        <taxon>Boseaceae</taxon>
        <taxon>Bosea</taxon>
    </lineage>
</organism>
<sequence length="259" mass="28594">MTQTAMPCDREAHRMPQPSITSQRRDLAAALRLAAKFELNEGICNHFSVALPDGPDGRPRYLINPYGVHWSEMKPSDLLLIDDRGQVLEGEGEVEATARNIHVAAHKANPRHVAVLHVHMPYATALTMVEGGRLEMAHQTACRFHGRTLYVDHFGGLALDESEGEAIVAASKGKTDDSADIVFLAHHGVTIGGPSVAVAFDDLYFLERACRQQVLAMSTGKPLKLIPQQEIEATAREWRQVLVHQSEKHFEALTRIEGI</sequence>
<dbReference type="InterPro" id="IPR051017">
    <property type="entry name" value="Aldolase-II_Adducin_sf"/>
</dbReference>
<protein>
    <submittedName>
        <fullName evidence="4">Aldolase/adducin</fullName>
    </submittedName>
</protein>
<dbReference type="PANTHER" id="PTHR10672:SF3">
    <property type="entry name" value="PROTEIN HU-LI TAI SHAO"/>
    <property type="match status" value="1"/>
</dbReference>
<evidence type="ECO:0000313" key="5">
    <source>
        <dbReference type="Proteomes" id="UP000037822"/>
    </source>
</evidence>
<comment type="caution">
    <text evidence="4">The sequence shown here is derived from an EMBL/GenBank/DDBJ whole genome shotgun (WGS) entry which is preliminary data.</text>
</comment>
<evidence type="ECO:0000259" key="3">
    <source>
        <dbReference type="SMART" id="SM01007"/>
    </source>
</evidence>
<dbReference type="GO" id="GO:0051015">
    <property type="term" value="F:actin filament binding"/>
    <property type="evidence" value="ECO:0007669"/>
    <property type="project" value="TreeGrafter"/>
</dbReference>
<evidence type="ECO:0000313" key="4">
    <source>
        <dbReference type="EMBL" id="KPH82538.1"/>
    </source>
</evidence>
<evidence type="ECO:0000256" key="1">
    <source>
        <dbReference type="ARBA" id="ARBA00037961"/>
    </source>
</evidence>